<reference evidence="1 2" key="1">
    <citation type="submission" date="2016-10" db="EMBL/GenBank/DDBJ databases">
        <authorList>
            <person name="de Groot N.N."/>
        </authorList>
    </citation>
    <scope>NUCLEOTIDE SEQUENCE [LARGE SCALE GENOMIC DNA]</scope>
    <source>
        <strain evidence="1 2">DSM 40306</strain>
    </source>
</reference>
<proteinExistence type="predicted"/>
<organism evidence="1 2">
    <name type="scientific">Streptomyces misionensis</name>
    <dbReference type="NCBI Taxonomy" id="67331"/>
    <lineage>
        <taxon>Bacteria</taxon>
        <taxon>Bacillati</taxon>
        <taxon>Actinomycetota</taxon>
        <taxon>Actinomycetes</taxon>
        <taxon>Kitasatosporales</taxon>
        <taxon>Streptomycetaceae</taxon>
        <taxon>Streptomyces</taxon>
    </lineage>
</organism>
<sequence>MSITQQYLLDLHRTRAHGTPHPPAPGRHDLAVLRALVRRLRRPAS</sequence>
<dbReference type="EMBL" id="FNTD01000004">
    <property type="protein sequence ID" value="SED30161.1"/>
    <property type="molecule type" value="Genomic_DNA"/>
</dbReference>
<name>A0A1H4ZL32_9ACTN</name>
<dbReference type="RefSeq" id="WP_167381358.1">
    <property type="nucleotide sequence ID" value="NZ_FNTD01000004.1"/>
</dbReference>
<accession>A0A1H4ZL32</accession>
<dbReference type="Proteomes" id="UP000182375">
    <property type="component" value="Unassembled WGS sequence"/>
</dbReference>
<evidence type="ECO:0000313" key="2">
    <source>
        <dbReference type="Proteomes" id="UP000182375"/>
    </source>
</evidence>
<evidence type="ECO:0000313" key="1">
    <source>
        <dbReference type="EMBL" id="SED30161.1"/>
    </source>
</evidence>
<protein>
    <submittedName>
        <fullName evidence="1">Uncharacterized protein</fullName>
    </submittedName>
</protein>
<gene>
    <name evidence="1" type="ORF">SAMN04490357_4433</name>
</gene>
<dbReference type="AlphaFoldDB" id="A0A1H4ZL32"/>
<dbReference type="GeneID" id="95516820"/>